<dbReference type="EC" id="2.3.1.286" evidence="3"/>
<comment type="domain">
    <text evidence="3">2 residues (Tyr-53 and Arg-56) present in a large hydrophobic pocket are probably involved in substrate specificity. They are important for desuccinylation activity, but dispensable for deacetylation activity.</text>
</comment>
<dbReference type="Gene3D" id="3.40.50.1220">
    <property type="entry name" value="TPP-binding domain"/>
    <property type="match status" value="1"/>
</dbReference>
<dbReference type="InterPro" id="IPR029035">
    <property type="entry name" value="DHS-like_NAD/FAD-binding_dom"/>
</dbReference>
<keyword evidence="3" id="KW-0963">Cytoplasm</keyword>
<evidence type="ECO:0000256" key="1">
    <source>
        <dbReference type="ARBA" id="ARBA00022679"/>
    </source>
</evidence>
<dbReference type="PANTHER" id="PTHR11085">
    <property type="entry name" value="NAD-DEPENDENT PROTEIN DEACYLASE SIRTUIN-5, MITOCHONDRIAL-RELATED"/>
    <property type="match status" value="1"/>
</dbReference>
<dbReference type="GO" id="GO:0036054">
    <property type="term" value="F:protein-malonyllysine demalonylase activity"/>
    <property type="evidence" value="ECO:0007669"/>
    <property type="project" value="InterPro"/>
</dbReference>
<dbReference type="PANTHER" id="PTHR11085:SF4">
    <property type="entry name" value="NAD-DEPENDENT PROTEIN DEACYLASE"/>
    <property type="match status" value="1"/>
</dbReference>
<dbReference type="InterPro" id="IPR027546">
    <property type="entry name" value="Sirtuin_class_III"/>
</dbReference>
<evidence type="ECO:0000313" key="7">
    <source>
        <dbReference type="Proteomes" id="UP000466997"/>
    </source>
</evidence>
<dbReference type="GO" id="GO:0017136">
    <property type="term" value="F:histone deacetylase activity, NAD-dependent"/>
    <property type="evidence" value="ECO:0007669"/>
    <property type="project" value="TreeGrafter"/>
</dbReference>
<dbReference type="CDD" id="cd01412">
    <property type="entry name" value="SIRT5_Af1_CobB"/>
    <property type="match status" value="1"/>
</dbReference>
<dbReference type="SUPFAM" id="SSF52467">
    <property type="entry name" value="DHS-like NAD/FAD-binding domain"/>
    <property type="match status" value="1"/>
</dbReference>
<dbReference type="PROSITE" id="PS50305">
    <property type="entry name" value="SIRTUIN"/>
    <property type="match status" value="1"/>
</dbReference>
<keyword evidence="1" id="KW-0808">Transferase</keyword>
<dbReference type="AlphaFoldDB" id="A0A7I7JJF5"/>
<name>A0A7I7JJF5_9MYCO</name>
<feature type="binding site" evidence="3 4">
    <location>
        <position position="140"/>
    </location>
    <ligand>
        <name>Zn(2+)</name>
        <dbReference type="ChEBI" id="CHEBI:29105"/>
    </ligand>
</feature>
<dbReference type="NCBIfam" id="NF001753">
    <property type="entry name" value="PRK00481.1-3"/>
    <property type="match status" value="1"/>
</dbReference>
<gene>
    <name evidence="6" type="primary">cobB_2</name>
    <name evidence="3" type="synonym">cobB</name>
    <name evidence="6" type="ORF">MNVM_06990</name>
</gene>
<keyword evidence="3 4" id="KW-0862">Zinc</keyword>
<accession>A0A7I7JJF5</accession>
<dbReference type="RefSeq" id="WP_013828079.1">
    <property type="nucleotide sequence ID" value="NZ_AP022562.1"/>
</dbReference>
<comment type="catalytic activity">
    <reaction evidence="3">
        <text>N(6)-acetyl-L-lysyl-[protein] + NAD(+) + H2O = 2''-O-acetyl-ADP-D-ribose + nicotinamide + L-lysyl-[protein]</text>
        <dbReference type="Rhea" id="RHEA:43636"/>
        <dbReference type="Rhea" id="RHEA-COMP:9752"/>
        <dbReference type="Rhea" id="RHEA-COMP:10731"/>
        <dbReference type="ChEBI" id="CHEBI:15377"/>
        <dbReference type="ChEBI" id="CHEBI:17154"/>
        <dbReference type="ChEBI" id="CHEBI:29969"/>
        <dbReference type="ChEBI" id="CHEBI:57540"/>
        <dbReference type="ChEBI" id="CHEBI:61930"/>
        <dbReference type="ChEBI" id="CHEBI:83767"/>
        <dbReference type="EC" id="2.3.1.286"/>
    </reaction>
</comment>
<sequence>MQVAVFSGAGISAESGVPTFRDDEKGLWSQYDPYEVSSIDGWNRQPELVWGWYLWRCQLARRVEPNLGHRAVADWEQHAEVHVITQNVDNLHERGGSSRVHHLHGRMFTFRCGDCDQPQDPEVPVMTEPVLEVAPPVCECGGLVRPDVVWFGENLPEEPWNAAVEAIDNADVLIVVGTSGVVYPAAGLPERALELGKVVIEVNPEPTPLSERATTYLRTTASAALPGMVQRLPFLLGQR</sequence>
<dbReference type="GO" id="GO:0036055">
    <property type="term" value="F:protein-succinyllysine desuccinylase activity"/>
    <property type="evidence" value="ECO:0007669"/>
    <property type="project" value="UniProtKB-UniRule"/>
</dbReference>
<comment type="catalytic activity">
    <reaction evidence="3">
        <text>N(6)-succinyl-L-lysyl-[protein] + NAD(+) + H2O = 2''-O-succinyl-ADP-D-ribose + nicotinamide + L-lysyl-[protein]</text>
        <dbReference type="Rhea" id="RHEA:47668"/>
        <dbReference type="Rhea" id="RHEA-COMP:9752"/>
        <dbReference type="Rhea" id="RHEA-COMP:11877"/>
        <dbReference type="ChEBI" id="CHEBI:15377"/>
        <dbReference type="ChEBI" id="CHEBI:17154"/>
        <dbReference type="ChEBI" id="CHEBI:29969"/>
        <dbReference type="ChEBI" id="CHEBI:57540"/>
        <dbReference type="ChEBI" id="CHEBI:87830"/>
        <dbReference type="ChEBI" id="CHEBI:87832"/>
    </reaction>
</comment>
<feature type="binding site" evidence="3 4">
    <location>
        <position position="112"/>
    </location>
    <ligand>
        <name>Zn(2+)</name>
        <dbReference type="ChEBI" id="CHEBI:29105"/>
    </ligand>
</feature>
<evidence type="ECO:0000256" key="4">
    <source>
        <dbReference type="PROSITE-ProRule" id="PRU00236"/>
    </source>
</evidence>
<dbReference type="Proteomes" id="UP000466997">
    <property type="component" value="Chromosome"/>
</dbReference>
<comment type="caution">
    <text evidence="3">Lacks conserved residue(s) required for the propagation of feature annotation.</text>
</comment>
<dbReference type="Pfam" id="PF02146">
    <property type="entry name" value="SIR2"/>
    <property type="match status" value="1"/>
</dbReference>
<dbReference type="HAMAP" id="MF_01121">
    <property type="entry name" value="Sirtuin_ClassIII"/>
    <property type="match status" value="1"/>
</dbReference>
<dbReference type="InterPro" id="IPR003000">
    <property type="entry name" value="Sirtuin"/>
</dbReference>
<keyword evidence="3 4" id="KW-0479">Metal-binding</keyword>
<evidence type="ECO:0000313" key="6">
    <source>
        <dbReference type="EMBL" id="BBX11618.1"/>
    </source>
</evidence>
<protein>
    <recommendedName>
        <fullName evidence="3">NAD-dependent protein deacylase</fullName>
        <ecNumber evidence="3">2.3.1.286</ecNumber>
    </recommendedName>
    <alternativeName>
        <fullName evidence="3">Regulatory protein SIR2 homolog</fullName>
    </alternativeName>
</protein>
<evidence type="ECO:0000259" key="5">
    <source>
        <dbReference type="PROSITE" id="PS50305"/>
    </source>
</evidence>
<keyword evidence="7" id="KW-1185">Reference proteome</keyword>
<dbReference type="InterPro" id="IPR050134">
    <property type="entry name" value="NAD-dep_sirtuin_deacylases"/>
</dbReference>
<keyword evidence="2 3" id="KW-0520">NAD</keyword>
<feature type="binding site" evidence="3">
    <location>
        <position position="53"/>
    </location>
    <ligand>
        <name>substrate</name>
    </ligand>
</feature>
<feature type="binding site" evidence="3">
    <location>
        <begin position="86"/>
        <end position="89"/>
    </location>
    <ligand>
        <name>NAD(+)</name>
        <dbReference type="ChEBI" id="CHEBI:57540"/>
    </ligand>
</feature>
<evidence type="ECO:0000256" key="3">
    <source>
        <dbReference type="HAMAP-Rule" id="MF_01121"/>
    </source>
</evidence>
<dbReference type="KEGG" id="mnm:MNVM_06990"/>
<organism evidence="6 7">
    <name type="scientific">Mycobacterium novum</name>
    <dbReference type="NCBI Taxonomy" id="2492438"/>
    <lineage>
        <taxon>Bacteria</taxon>
        <taxon>Bacillati</taxon>
        <taxon>Actinomycetota</taxon>
        <taxon>Actinomycetes</taxon>
        <taxon>Mycobacteriales</taxon>
        <taxon>Mycobacteriaceae</taxon>
        <taxon>Mycobacterium</taxon>
    </lineage>
</organism>
<dbReference type="InterPro" id="IPR026590">
    <property type="entry name" value="Ssirtuin_cat_dom"/>
</dbReference>
<dbReference type="InterPro" id="IPR026591">
    <property type="entry name" value="Sirtuin_cat_small_dom_sf"/>
</dbReference>
<feature type="active site" description="Proton acceptor" evidence="3 4">
    <location>
        <position position="104"/>
    </location>
</feature>
<dbReference type="Gene3D" id="3.30.1600.10">
    <property type="entry name" value="SIR2/SIRT2 'Small Domain"/>
    <property type="match status" value="1"/>
</dbReference>
<feature type="binding site" evidence="3">
    <location>
        <position position="221"/>
    </location>
    <ligand>
        <name>NAD(+)</name>
        <dbReference type="ChEBI" id="CHEBI:57540"/>
    </ligand>
</feature>
<comment type="cofactor">
    <cofactor evidence="3">
        <name>Zn(2+)</name>
        <dbReference type="ChEBI" id="CHEBI:29105"/>
    </cofactor>
    <text evidence="3">Binds 1 zinc ion per subunit.</text>
</comment>
<comment type="subcellular location">
    <subcellularLocation>
        <location evidence="3">Cytoplasm</location>
    </subcellularLocation>
</comment>
<feature type="binding site" evidence="3 4">
    <location>
        <position position="138"/>
    </location>
    <ligand>
        <name>Zn(2+)</name>
        <dbReference type="ChEBI" id="CHEBI:29105"/>
    </ligand>
</feature>
<reference evidence="6 7" key="1">
    <citation type="journal article" date="2019" name="Emerg. Microbes Infect.">
        <title>Comprehensive subspecies identification of 175 nontuberculous mycobacteria species based on 7547 genomic profiles.</title>
        <authorList>
            <person name="Matsumoto Y."/>
            <person name="Kinjo T."/>
            <person name="Motooka D."/>
            <person name="Nabeya D."/>
            <person name="Jung N."/>
            <person name="Uechi K."/>
            <person name="Horii T."/>
            <person name="Iida T."/>
            <person name="Fujita J."/>
            <person name="Nakamura S."/>
        </authorList>
    </citation>
    <scope>NUCLEOTIDE SEQUENCE [LARGE SCALE GENOMIC DNA]</scope>
    <source>
        <strain evidence="6 7">JCM 6391</strain>
    </source>
</reference>
<proteinExistence type="inferred from homology"/>
<dbReference type="GO" id="GO:0008270">
    <property type="term" value="F:zinc ion binding"/>
    <property type="evidence" value="ECO:0007669"/>
    <property type="project" value="UniProtKB-UniRule"/>
</dbReference>
<comment type="similarity">
    <text evidence="3">Belongs to the sirtuin family. Class III subfamily.</text>
</comment>
<feature type="domain" description="Deacetylase sirtuin-type" evidence="5">
    <location>
        <begin position="1"/>
        <end position="235"/>
    </location>
</feature>
<evidence type="ECO:0000256" key="2">
    <source>
        <dbReference type="ARBA" id="ARBA00023027"/>
    </source>
</evidence>
<feature type="binding site" evidence="3">
    <location>
        <position position="56"/>
    </location>
    <ligand>
        <name>substrate</name>
    </ligand>
</feature>
<dbReference type="GO" id="GO:0070403">
    <property type="term" value="F:NAD+ binding"/>
    <property type="evidence" value="ECO:0007669"/>
    <property type="project" value="UniProtKB-UniRule"/>
</dbReference>
<comment type="function">
    <text evidence="3">NAD-dependent lysine deacetylase and desuccinylase that specifically removes acetyl and succinyl groups on target proteins. Modulates the activities of several proteins which are inactive in their acylated form.</text>
</comment>
<dbReference type="GO" id="GO:0005737">
    <property type="term" value="C:cytoplasm"/>
    <property type="evidence" value="ECO:0007669"/>
    <property type="project" value="UniProtKB-SubCell"/>
</dbReference>
<feature type="binding site" evidence="3">
    <location>
        <begin position="203"/>
        <end position="205"/>
    </location>
    <ligand>
        <name>NAD(+)</name>
        <dbReference type="ChEBI" id="CHEBI:57540"/>
    </ligand>
</feature>
<dbReference type="EMBL" id="AP022562">
    <property type="protein sequence ID" value="BBX11618.1"/>
    <property type="molecule type" value="Genomic_DNA"/>
</dbReference>
<feature type="binding site" evidence="3 4">
    <location>
        <position position="115"/>
    </location>
    <ligand>
        <name>Zn(2+)</name>
        <dbReference type="ChEBI" id="CHEBI:29105"/>
    </ligand>
</feature>
<feature type="binding site" evidence="3">
    <location>
        <begin position="177"/>
        <end position="179"/>
    </location>
    <ligand>
        <name>NAD(+)</name>
        <dbReference type="ChEBI" id="CHEBI:57540"/>
    </ligand>
</feature>